<reference evidence="7 8" key="1">
    <citation type="submission" date="2016-10" db="EMBL/GenBank/DDBJ databases">
        <title>Draft genome sequence of Coniochaeta ligniaria NRRL30616, a lignocellulolytic fungus for bioabatement of inhibitors in plant biomass hydrolysates.</title>
        <authorList>
            <consortium name="DOE Joint Genome Institute"/>
            <person name="Jimenez D.J."/>
            <person name="Hector R.E."/>
            <person name="Riley R."/>
            <person name="Sun H."/>
            <person name="Grigoriev I.V."/>
            <person name="Van Elsas J.D."/>
            <person name="Nichols N.N."/>
        </authorList>
    </citation>
    <scope>NUCLEOTIDE SEQUENCE [LARGE SCALE GENOMIC DNA]</scope>
    <source>
        <strain evidence="7 8">NRRL 30616</strain>
    </source>
</reference>
<evidence type="ECO:0000256" key="2">
    <source>
        <dbReference type="ARBA" id="ARBA00022692"/>
    </source>
</evidence>
<dbReference type="Gene3D" id="1.20.1740.10">
    <property type="entry name" value="Amino acid/polyamine transporter I"/>
    <property type="match status" value="1"/>
</dbReference>
<evidence type="ECO:0000313" key="7">
    <source>
        <dbReference type="EMBL" id="OIW32337.1"/>
    </source>
</evidence>
<dbReference type="PANTHER" id="PTHR11785">
    <property type="entry name" value="AMINO ACID TRANSPORTER"/>
    <property type="match status" value="1"/>
</dbReference>
<feature type="region of interest" description="Disordered" evidence="5">
    <location>
        <begin position="1"/>
        <end position="53"/>
    </location>
</feature>
<dbReference type="AlphaFoldDB" id="A0A1J7JG59"/>
<feature type="transmembrane region" description="Helical" evidence="6">
    <location>
        <begin position="85"/>
        <end position="106"/>
    </location>
</feature>
<dbReference type="InterPro" id="IPR002293">
    <property type="entry name" value="AA/rel_permease1"/>
</dbReference>
<feature type="transmembrane region" description="Helical" evidence="6">
    <location>
        <begin position="447"/>
        <end position="465"/>
    </location>
</feature>
<dbReference type="FunCoup" id="A0A1J7JG59">
    <property type="interactions" value="297"/>
</dbReference>
<evidence type="ECO:0000256" key="5">
    <source>
        <dbReference type="SAM" id="MobiDB-lite"/>
    </source>
</evidence>
<feature type="transmembrane region" description="Helical" evidence="6">
    <location>
        <begin position="477"/>
        <end position="495"/>
    </location>
</feature>
<dbReference type="InParanoid" id="A0A1J7JG59"/>
<dbReference type="PANTHER" id="PTHR11785:SF532">
    <property type="entry name" value="TRANSPORTER, PUTATIVE (EUROFUNG)-RELATED"/>
    <property type="match status" value="1"/>
</dbReference>
<dbReference type="PIRSF" id="PIRSF006060">
    <property type="entry name" value="AA_transporter"/>
    <property type="match status" value="1"/>
</dbReference>
<feature type="transmembrane region" description="Helical" evidence="6">
    <location>
        <begin position="118"/>
        <end position="138"/>
    </location>
</feature>
<sequence length="568" mass="61508">MLQNVGEDRPLLSGSSSSNFSPPVGSHHVGVENHHASNKPPRSSSSSSSADEEVGLVSGPIERTIEATVHPESSHLGRHLSWHSAFILVISRVIGSGIFATPGAVVRSAGSIGLSLSIWAAGAVLAACGLGVSLELGCMLPRSGGDKVYLEFIYRHPRFLASTLVAVNAVLLGFTASNCVVFSEYVLFALGMDRPSDVLRKGLAVGLLTAITVVHGCTPKIGVAVQNVLGWFKVGLVVFMVFAGLFVVIFNPGQTDTRNGRGDLLDWDNLWKDSDWSWGTIATSLFKVFYSYAGLSNMNNVLNDVKDPVRTYKSVSMSALVTALLLYTLVNIAYFIVVPLEEIKNSGELIAALFFERTFGPNLGRKILPLAVAVSAGGNVMVVTYALARLNQEIARQGFLPWPELVASTKPFNAPLGGLIVHYIPSLLVIALPPSNQVYSFILEVEGYPAQFFSLAVSGGLLWLRYKRPDLKRPFKVWIGAVVLRIVVSLALVTAPFFPPEHYTGTIFYATYALVGVAIILFGVLYWYVWTVLLPRIKGYGLEEETDVLDDGVAITRLVKVPNRVLNT</sequence>
<dbReference type="Proteomes" id="UP000182658">
    <property type="component" value="Unassembled WGS sequence"/>
</dbReference>
<comment type="subcellular location">
    <subcellularLocation>
        <location evidence="1">Membrane</location>
        <topology evidence="1">Multi-pass membrane protein</topology>
    </subcellularLocation>
</comment>
<dbReference type="STRING" id="1408157.A0A1J7JG59"/>
<evidence type="ECO:0000256" key="6">
    <source>
        <dbReference type="SAM" id="Phobius"/>
    </source>
</evidence>
<feature type="transmembrane region" description="Helical" evidence="6">
    <location>
        <begin position="203"/>
        <end position="223"/>
    </location>
</feature>
<dbReference type="FunFam" id="1.20.1740.10:FF:000025">
    <property type="entry name" value="High-affinity methionine permease"/>
    <property type="match status" value="1"/>
</dbReference>
<protein>
    <submittedName>
        <fullName evidence="7">Methionine permease</fullName>
    </submittedName>
</protein>
<evidence type="ECO:0000256" key="4">
    <source>
        <dbReference type="ARBA" id="ARBA00023136"/>
    </source>
</evidence>
<accession>A0A1J7JG59</accession>
<evidence type="ECO:0000313" key="8">
    <source>
        <dbReference type="Proteomes" id="UP000182658"/>
    </source>
</evidence>
<feature type="transmembrane region" description="Helical" evidence="6">
    <location>
        <begin position="367"/>
        <end position="388"/>
    </location>
</feature>
<feature type="compositionally biased region" description="Basic and acidic residues" evidence="5">
    <location>
        <begin position="1"/>
        <end position="10"/>
    </location>
</feature>
<name>A0A1J7JG59_9PEZI</name>
<feature type="transmembrane region" description="Helical" evidence="6">
    <location>
        <begin position="315"/>
        <end position="337"/>
    </location>
</feature>
<feature type="transmembrane region" description="Helical" evidence="6">
    <location>
        <begin position="276"/>
        <end position="295"/>
    </location>
</feature>
<dbReference type="GO" id="GO:0015179">
    <property type="term" value="F:L-amino acid transmembrane transporter activity"/>
    <property type="evidence" value="ECO:0007669"/>
    <property type="project" value="TreeGrafter"/>
</dbReference>
<keyword evidence="3 6" id="KW-1133">Transmembrane helix</keyword>
<keyword evidence="8" id="KW-1185">Reference proteome</keyword>
<feature type="transmembrane region" description="Helical" evidence="6">
    <location>
        <begin position="159"/>
        <end position="183"/>
    </location>
</feature>
<organism evidence="7 8">
    <name type="scientific">Coniochaeta ligniaria NRRL 30616</name>
    <dbReference type="NCBI Taxonomy" id="1408157"/>
    <lineage>
        <taxon>Eukaryota</taxon>
        <taxon>Fungi</taxon>
        <taxon>Dikarya</taxon>
        <taxon>Ascomycota</taxon>
        <taxon>Pezizomycotina</taxon>
        <taxon>Sordariomycetes</taxon>
        <taxon>Sordariomycetidae</taxon>
        <taxon>Coniochaetales</taxon>
        <taxon>Coniochaetaceae</taxon>
        <taxon>Coniochaeta</taxon>
    </lineage>
</organism>
<feature type="compositionally biased region" description="Low complexity" evidence="5">
    <location>
        <begin position="13"/>
        <end position="26"/>
    </location>
</feature>
<feature type="transmembrane region" description="Helical" evidence="6">
    <location>
        <begin position="416"/>
        <end position="435"/>
    </location>
</feature>
<dbReference type="GO" id="GO:0016020">
    <property type="term" value="C:membrane"/>
    <property type="evidence" value="ECO:0007669"/>
    <property type="project" value="UniProtKB-SubCell"/>
</dbReference>
<keyword evidence="4 6" id="KW-0472">Membrane</keyword>
<dbReference type="InterPro" id="IPR050598">
    <property type="entry name" value="AminoAcid_Transporter"/>
</dbReference>
<dbReference type="Pfam" id="PF13520">
    <property type="entry name" value="AA_permease_2"/>
    <property type="match status" value="1"/>
</dbReference>
<evidence type="ECO:0000256" key="3">
    <source>
        <dbReference type="ARBA" id="ARBA00022989"/>
    </source>
</evidence>
<feature type="transmembrane region" description="Helical" evidence="6">
    <location>
        <begin position="507"/>
        <end position="529"/>
    </location>
</feature>
<evidence type="ECO:0000256" key="1">
    <source>
        <dbReference type="ARBA" id="ARBA00004141"/>
    </source>
</evidence>
<proteinExistence type="predicted"/>
<keyword evidence="2 6" id="KW-0812">Transmembrane</keyword>
<dbReference type="OrthoDB" id="5982228at2759"/>
<feature type="transmembrane region" description="Helical" evidence="6">
    <location>
        <begin position="230"/>
        <end position="250"/>
    </location>
</feature>
<dbReference type="EMBL" id="KV875095">
    <property type="protein sequence ID" value="OIW32337.1"/>
    <property type="molecule type" value="Genomic_DNA"/>
</dbReference>
<gene>
    <name evidence="7" type="ORF">CONLIGDRAFT_572449</name>
</gene>